<dbReference type="InterPro" id="IPR043519">
    <property type="entry name" value="NT_sf"/>
</dbReference>
<gene>
    <name evidence="1" type="ORF">A2V81_01350</name>
</gene>
<protein>
    <submittedName>
        <fullName evidence="1">Uncharacterized protein</fullName>
    </submittedName>
</protein>
<dbReference type="STRING" id="1817814.A2V81_01350"/>
<dbReference type="EMBL" id="MEWR01000004">
    <property type="protein sequence ID" value="OGC82576.1"/>
    <property type="molecule type" value="Genomic_DNA"/>
</dbReference>
<sequence length="592" mass="69459">MRNNSGNGKKTVPNVTEHLIDPAKNYWPTGLIPFDPTNRGLARFTSGILDYLEHGSKERLDDRARRTLKPHYRKKIEQTLKEAKTRRLEINSINLDQIEIAYNTIVDESIKEFHQAFAEKYPDISLPAHIQKAFNSEAIRTTEDLTKYMNENENVLFASLIRSEESLTLHRKRREFHSLVRLFQERFDNANERMLSLLLFPRKDENVKHTENRLQRRMDEAVAFLKKVTDKVREYQVKKGHKTVLLLDIPSDLTHKRIFDLAEILFYKGTYRIGKERRYFAQLILYFTQLFYFIHEDPDYLNAPETARRLQNLLNFYATDATEGRKGSEIRHIFMDHRGNMSEKQDEVFNRRVMGLYKLKFSPRLVSSVLEKQNIENETVVTIFDGEERTLFPDGFSFLIRSRCKSPESLVLKYLKKGGSFNHKNIQDRVAFEFVIDEKDLCDTFVTKHNREPSPDEQRELLSHAVSDLQLYLCDVWHVKNFQEEDDLITEKERENAVSSKRFKVNKMIFAKEVRSIIMPIEVQIQTLTTKLMNESPDDDAAHRNYEDKRVIETNVLNYVFPPEIFPEIGLIPQGFTQDLEAAFAEESASNG</sequence>
<comment type="caution">
    <text evidence="1">The sequence shown here is derived from an EMBL/GenBank/DDBJ whole genome shotgun (WGS) entry which is preliminary data.</text>
</comment>
<proteinExistence type="predicted"/>
<evidence type="ECO:0000313" key="2">
    <source>
        <dbReference type="Proteomes" id="UP000177614"/>
    </source>
</evidence>
<dbReference type="Gene3D" id="3.30.460.10">
    <property type="entry name" value="Beta Polymerase, domain 2"/>
    <property type="match status" value="1"/>
</dbReference>
<organism evidence="1 2">
    <name type="scientific">Candidatus Abawacabacteria bacterium RBG_16_42_10</name>
    <dbReference type="NCBI Taxonomy" id="1817814"/>
    <lineage>
        <taxon>Bacteria</taxon>
        <taxon>Candidatus Abawacaibacteriota</taxon>
    </lineage>
</organism>
<evidence type="ECO:0000313" key="1">
    <source>
        <dbReference type="EMBL" id="OGC82576.1"/>
    </source>
</evidence>
<dbReference type="AlphaFoldDB" id="A0A1F4XLR0"/>
<name>A0A1F4XLR0_9BACT</name>
<accession>A0A1F4XLR0</accession>
<reference evidence="1 2" key="1">
    <citation type="journal article" date="2016" name="Nat. Commun.">
        <title>Thousands of microbial genomes shed light on interconnected biogeochemical processes in an aquifer system.</title>
        <authorList>
            <person name="Anantharaman K."/>
            <person name="Brown C.T."/>
            <person name="Hug L.A."/>
            <person name="Sharon I."/>
            <person name="Castelle C.J."/>
            <person name="Probst A.J."/>
            <person name="Thomas B.C."/>
            <person name="Singh A."/>
            <person name="Wilkins M.J."/>
            <person name="Karaoz U."/>
            <person name="Brodie E.L."/>
            <person name="Williams K.H."/>
            <person name="Hubbard S.S."/>
            <person name="Banfield J.F."/>
        </authorList>
    </citation>
    <scope>NUCLEOTIDE SEQUENCE [LARGE SCALE GENOMIC DNA]</scope>
</reference>
<dbReference type="Proteomes" id="UP000177614">
    <property type="component" value="Unassembled WGS sequence"/>
</dbReference>